<dbReference type="AlphaFoldDB" id="A0A645HGP8"/>
<comment type="caution">
    <text evidence="1">The sequence shown here is derived from an EMBL/GenBank/DDBJ whole genome shotgun (WGS) entry which is preliminary data.</text>
</comment>
<gene>
    <name evidence="1" type="ORF">SDC9_185267</name>
</gene>
<protein>
    <submittedName>
        <fullName evidence="1">Uncharacterized protein</fullName>
    </submittedName>
</protein>
<organism evidence="1">
    <name type="scientific">bioreactor metagenome</name>
    <dbReference type="NCBI Taxonomy" id="1076179"/>
    <lineage>
        <taxon>unclassified sequences</taxon>
        <taxon>metagenomes</taxon>
        <taxon>ecological metagenomes</taxon>
    </lineage>
</organism>
<dbReference type="EMBL" id="VSSQ01092580">
    <property type="protein sequence ID" value="MPN37746.1"/>
    <property type="molecule type" value="Genomic_DNA"/>
</dbReference>
<reference evidence="1" key="1">
    <citation type="submission" date="2019-08" db="EMBL/GenBank/DDBJ databases">
        <authorList>
            <person name="Kucharzyk K."/>
            <person name="Murdoch R.W."/>
            <person name="Higgins S."/>
            <person name="Loffler F."/>
        </authorList>
    </citation>
    <scope>NUCLEOTIDE SEQUENCE</scope>
</reference>
<evidence type="ECO:0000313" key="1">
    <source>
        <dbReference type="EMBL" id="MPN37746.1"/>
    </source>
</evidence>
<name>A0A645HGP8_9ZZZZ</name>
<sequence>MESGVDQGKLSHFKNISTPLDWYAGYPNHYSGQGFNGSVELGEFQYELHSKLVAGAIKQIKADTKVQELQKEFFKRSTAPAKAKTDNASE</sequence>
<accession>A0A645HGP8</accession>
<proteinExistence type="predicted"/>